<dbReference type="Proteomes" id="UP001597115">
    <property type="component" value="Unassembled WGS sequence"/>
</dbReference>
<dbReference type="NCBIfam" id="TIGR00632">
    <property type="entry name" value="vsr"/>
    <property type="match status" value="1"/>
</dbReference>
<proteinExistence type="inferred from homology"/>
<accession>A0ABW4HZ58</accession>
<dbReference type="SUPFAM" id="SSF52980">
    <property type="entry name" value="Restriction endonuclease-like"/>
    <property type="match status" value="1"/>
</dbReference>
<dbReference type="EMBL" id="JBHUDY010000001">
    <property type="protein sequence ID" value="MFD1610412.1"/>
    <property type="molecule type" value="Genomic_DNA"/>
</dbReference>
<sequence>MQNHDSIAGGLAHYGVSWATHPIQREHDLSIRVGEFHRLKAVRPPLSRSEVMARVKGRDTRPELRVRRALHLAGLRYRLQARELTGRPDIVFRRARIAIFVHGCFWHRHSGCEHARMPKSRPEFWEPKLSANKERDERNRKQLEAEGWIVITIWECETRDSAALQEFVNRIQKLVRSQALLYSR</sequence>
<dbReference type="CDD" id="cd00221">
    <property type="entry name" value="Vsr"/>
    <property type="match status" value="1"/>
</dbReference>
<keyword evidence="1" id="KW-0540">Nuclease</keyword>
<comment type="similarity">
    <text evidence="6">Belongs to the Vsr family.</text>
</comment>
<dbReference type="InterPro" id="IPR004603">
    <property type="entry name" value="DNA_mismatch_endonuc_vsr"/>
</dbReference>
<evidence type="ECO:0000256" key="3">
    <source>
        <dbReference type="ARBA" id="ARBA00022763"/>
    </source>
</evidence>
<evidence type="ECO:0000256" key="2">
    <source>
        <dbReference type="ARBA" id="ARBA00022759"/>
    </source>
</evidence>
<evidence type="ECO:0000256" key="4">
    <source>
        <dbReference type="ARBA" id="ARBA00022801"/>
    </source>
</evidence>
<dbReference type="GO" id="GO:0004519">
    <property type="term" value="F:endonuclease activity"/>
    <property type="evidence" value="ECO:0007669"/>
    <property type="project" value="UniProtKB-KW"/>
</dbReference>
<dbReference type="Gene3D" id="3.40.960.10">
    <property type="entry name" value="VSR Endonuclease"/>
    <property type="match status" value="1"/>
</dbReference>
<evidence type="ECO:0000313" key="7">
    <source>
        <dbReference type="EMBL" id="MFD1610412.1"/>
    </source>
</evidence>
<keyword evidence="2 7" id="KW-0255">Endonuclease</keyword>
<reference evidence="8" key="1">
    <citation type="journal article" date="2019" name="Int. J. Syst. Evol. Microbiol.">
        <title>The Global Catalogue of Microorganisms (GCM) 10K type strain sequencing project: providing services to taxonomists for standard genome sequencing and annotation.</title>
        <authorList>
            <consortium name="The Broad Institute Genomics Platform"/>
            <consortium name="The Broad Institute Genome Sequencing Center for Infectious Disease"/>
            <person name="Wu L."/>
            <person name="Ma J."/>
        </authorList>
    </citation>
    <scope>NUCLEOTIDE SEQUENCE [LARGE SCALE GENOMIC DNA]</scope>
    <source>
        <strain evidence="8">CGMCC 1.16275</strain>
    </source>
</reference>
<dbReference type="Pfam" id="PF03852">
    <property type="entry name" value="Vsr"/>
    <property type="match status" value="1"/>
</dbReference>
<dbReference type="RefSeq" id="WP_380886057.1">
    <property type="nucleotide sequence ID" value="NZ_JBHUDY010000001.1"/>
</dbReference>
<name>A0ABW4HZ58_9SPHN</name>
<evidence type="ECO:0000313" key="8">
    <source>
        <dbReference type="Proteomes" id="UP001597115"/>
    </source>
</evidence>
<dbReference type="InterPro" id="IPR011335">
    <property type="entry name" value="Restrct_endonuc-II-like"/>
</dbReference>
<evidence type="ECO:0000256" key="5">
    <source>
        <dbReference type="ARBA" id="ARBA00023204"/>
    </source>
</evidence>
<keyword evidence="8" id="KW-1185">Reference proteome</keyword>
<keyword evidence="4" id="KW-0378">Hydrolase</keyword>
<gene>
    <name evidence="7" type="ORF">ACFSCW_01200</name>
</gene>
<evidence type="ECO:0000256" key="6">
    <source>
        <dbReference type="ARBA" id="ARBA00029466"/>
    </source>
</evidence>
<organism evidence="7 8">
    <name type="scientific">Sphingomonas tabacisoli</name>
    <dbReference type="NCBI Taxonomy" id="2249466"/>
    <lineage>
        <taxon>Bacteria</taxon>
        <taxon>Pseudomonadati</taxon>
        <taxon>Pseudomonadota</taxon>
        <taxon>Alphaproteobacteria</taxon>
        <taxon>Sphingomonadales</taxon>
        <taxon>Sphingomonadaceae</taxon>
        <taxon>Sphingomonas</taxon>
    </lineage>
</organism>
<keyword evidence="3" id="KW-0227">DNA damage</keyword>
<keyword evidence="5" id="KW-0234">DNA repair</keyword>
<comment type="caution">
    <text evidence="7">The sequence shown here is derived from an EMBL/GenBank/DDBJ whole genome shotgun (WGS) entry which is preliminary data.</text>
</comment>
<protein>
    <submittedName>
        <fullName evidence="7">Very short patch repair endonuclease</fullName>
    </submittedName>
</protein>
<evidence type="ECO:0000256" key="1">
    <source>
        <dbReference type="ARBA" id="ARBA00022722"/>
    </source>
</evidence>